<reference evidence="1" key="1">
    <citation type="journal article" date="2014" name="Int. J. Syst. Evol. Microbiol.">
        <title>Complete genome sequence of Corynebacterium casei LMG S-19264T (=DSM 44701T), isolated from a smear-ripened cheese.</title>
        <authorList>
            <consortium name="US DOE Joint Genome Institute (JGI-PGF)"/>
            <person name="Walter F."/>
            <person name="Albersmeier A."/>
            <person name="Kalinowski J."/>
            <person name="Ruckert C."/>
        </authorList>
    </citation>
    <scope>NUCLEOTIDE SEQUENCE</scope>
    <source>
        <strain evidence="1">CGMCC 1.3617</strain>
    </source>
</reference>
<dbReference type="AlphaFoldDB" id="A0A917NK62"/>
<dbReference type="RefSeq" id="WP_188966016.1">
    <property type="nucleotide sequence ID" value="NZ_BMKW01000002.1"/>
</dbReference>
<accession>A0A917NK62</accession>
<sequence>MTDGIAATPRLSPQAAAAASAPVATPVVLVELDFASGPIRAWTGLGPLHWAGVTYEGMGTIGAVSDIEETAELRAVRITLTLSPVPQEVVDIALAEQSFRLRPARLWGALLDAEGAFVADPFPLWAGLMDTMQVVDGAEPRISLTCESRLVDLERAEVRRYTDADQQAEYPGDRFFEFVPALQEAEIRLPGAG</sequence>
<reference evidence="1" key="2">
    <citation type="submission" date="2020-09" db="EMBL/GenBank/DDBJ databases">
        <authorList>
            <person name="Sun Q."/>
            <person name="Zhou Y."/>
        </authorList>
    </citation>
    <scope>NUCLEOTIDE SEQUENCE</scope>
    <source>
        <strain evidence="1">CGMCC 1.3617</strain>
    </source>
</reference>
<proteinExistence type="predicted"/>
<keyword evidence="2" id="KW-1185">Reference proteome</keyword>
<protein>
    <submittedName>
        <fullName evidence="1">Uncharacterized protein</fullName>
    </submittedName>
</protein>
<gene>
    <name evidence="1" type="ORF">GCM10011320_12310</name>
</gene>
<dbReference type="Proteomes" id="UP000661507">
    <property type="component" value="Unassembled WGS sequence"/>
</dbReference>
<dbReference type="EMBL" id="BMKW01000002">
    <property type="protein sequence ID" value="GGJ06932.1"/>
    <property type="molecule type" value="Genomic_DNA"/>
</dbReference>
<name>A0A917NK62_9PROT</name>
<comment type="caution">
    <text evidence="1">The sequence shown here is derived from an EMBL/GenBank/DDBJ whole genome shotgun (WGS) entry which is preliminary data.</text>
</comment>
<evidence type="ECO:0000313" key="2">
    <source>
        <dbReference type="Proteomes" id="UP000661507"/>
    </source>
</evidence>
<evidence type="ECO:0000313" key="1">
    <source>
        <dbReference type="EMBL" id="GGJ06932.1"/>
    </source>
</evidence>
<organism evidence="1 2">
    <name type="scientific">Neoroseomonas lacus</name>
    <dbReference type="NCBI Taxonomy" id="287609"/>
    <lineage>
        <taxon>Bacteria</taxon>
        <taxon>Pseudomonadati</taxon>
        <taxon>Pseudomonadota</taxon>
        <taxon>Alphaproteobacteria</taxon>
        <taxon>Acetobacterales</taxon>
        <taxon>Acetobacteraceae</taxon>
        <taxon>Neoroseomonas</taxon>
    </lineage>
</organism>